<evidence type="ECO:0000256" key="2">
    <source>
        <dbReference type="SAM" id="MobiDB-lite"/>
    </source>
</evidence>
<feature type="domain" description="Tudor" evidence="3">
    <location>
        <begin position="937"/>
        <end position="995"/>
    </location>
</feature>
<evidence type="ECO:0000313" key="4">
    <source>
        <dbReference type="Ensembl" id="ENSKMAP00000023397.1"/>
    </source>
</evidence>
<reference evidence="4" key="2">
    <citation type="submission" date="2025-09" db="UniProtKB">
        <authorList>
            <consortium name="Ensembl"/>
        </authorList>
    </citation>
    <scope>IDENTIFICATION</scope>
</reference>
<protein>
    <submittedName>
        <fullName evidence="4">Tudor domain containing 15</fullName>
    </submittedName>
</protein>
<dbReference type="PROSITE" id="PS50304">
    <property type="entry name" value="TUDOR"/>
    <property type="match status" value="6"/>
</dbReference>
<dbReference type="InterPro" id="IPR035437">
    <property type="entry name" value="SNase_OB-fold_sf"/>
</dbReference>
<feature type="domain" description="Tudor" evidence="3">
    <location>
        <begin position="309"/>
        <end position="367"/>
    </location>
</feature>
<dbReference type="Gene3D" id="2.40.50.90">
    <property type="match status" value="3"/>
</dbReference>
<dbReference type="PANTHER" id="PTHR22948">
    <property type="entry name" value="TUDOR DOMAIN CONTAINING PROTEIN"/>
    <property type="match status" value="1"/>
</dbReference>
<name>A0A3Q3GIH1_KRYMA</name>
<feature type="compositionally biased region" description="Basic residues" evidence="2">
    <location>
        <begin position="1050"/>
        <end position="1065"/>
    </location>
</feature>
<dbReference type="Gene3D" id="2.30.30.140">
    <property type="match status" value="7"/>
</dbReference>
<dbReference type="OMA" id="NMSFECL"/>
<accession>A0A3Q3GIH1</accession>
<proteinExistence type="predicted"/>
<feature type="region of interest" description="Disordered" evidence="2">
    <location>
        <begin position="1521"/>
        <end position="1560"/>
    </location>
</feature>
<dbReference type="Proteomes" id="UP000264800">
    <property type="component" value="Unplaced"/>
</dbReference>
<evidence type="ECO:0000313" key="5">
    <source>
        <dbReference type="Proteomes" id="UP000264800"/>
    </source>
</evidence>
<dbReference type="STRING" id="37003.ENSKMAP00000023397"/>
<feature type="coiled-coil region" evidence="1">
    <location>
        <begin position="911"/>
        <end position="938"/>
    </location>
</feature>
<keyword evidence="1" id="KW-0175">Coiled coil</keyword>
<feature type="region of interest" description="Disordered" evidence="2">
    <location>
        <begin position="1045"/>
        <end position="1137"/>
    </location>
</feature>
<evidence type="ECO:0000259" key="3">
    <source>
        <dbReference type="PROSITE" id="PS50304"/>
    </source>
</evidence>
<dbReference type="Pfam" id="PF00567">
    <property type="entry name" value="TUDOR"/>
    <property type="match status" value="7"/>
</dbReference>
<sequence>MLSTPGSEHPKPQESSLLTPRALWSVDLRLTHLDWNPEATLIHFQGQYLTICELDYNILQGEIQNVPKNKTAVEVGEFCLVEDLTLARWFRGRVQSQKDDLLDVFLIDHGNVLSVDVAHISSCSIDLFNLPPRIVCGFLANVLLLQSTTHSEVEKYFSSLIGKTVTGFIQAVLPHKVLLLEVPDVNCDLVRNGFGRLVDTDTFILLVGMLTEVPLKQNFEPVPDLLIEKPRVQEFSFGSSSLQGYEDILSFCGPRPACETRAKVRVTAAVNPGLFYCQMVSADAELQQMSKRLAVIFECRTKEYNHKSPENLGPLCAVKGKDKKWYRGFVQFLPVNCQVRVFFIDYGFFEFVKVENVHRLPPEFYSAPVTALPCSLPSMTGPDLAFKAQQLSFLKAGLLGSVLDVEIGGFDMEQKLYTITVFGAEETNLEEPEPIQHFPSEPDVKDMSSQGGFSVCETIMGKAFRQALEAEEVRVGSVFVGYVEYTQNPNHFWIRTQKRNEEFEEMMSEITKHFSQVKLDEDSMLNPDVGAMCCAIYEEDMHFYRGVVTDILKHGAQVLFIDFGNIEKVPHVLIKNIPETVANKSAFAMCCTLANVFPLDDVWASATCDFFRRAVSNKALLVHVVQMKKHKCVVELFEMGSHSSITKLLISSKLAEYIPVEPVAQNSEDGTEKTRQLRCSVATDKGGKSEQRDDRKEEEKACKNETEKVKVSFRALSIKPGFDLSVRCSGIGSPSDFWCQPLDNVPALDKLMEDIQLYYSVRTAPLQPGDSCCVAKSPQDGKWYRGFVVGKQKGMATVMLVDYGSIIQVREHHLQAIMPGYVGLEGQAFRCSLSNLIEPADPTHCGDWNPEVSNFLKNFVFKNADHLRCQVVSQLNVKNKGLSNVVDLYSSQTQQRVADTLIDQCEIYCQLVRNTKIIEELEKKISEEKEKLTEASTRAVGKPCLAKYLDGRWYRGVMLPVQSRLHVDVFFVDYGNTKISEKTKVMFIPKNCKDLLYTPMQAVRCHLDSREDGSFDVELFDGEMNINEKLKELLLSLSQKPETNVCLTKSRNKMKNRILHRRNPKAKNPSNGQSSASTSNDQKLKNTKNRVHWRSENKNATVKQRNTSKRWKKTPTKSKVKQDEKLKPTQQSEETETPRLLCFSEKSISPSFRTKCFVSHIDSASSFSLQLSQDETEILKMGDDLNSGNFRESLKTGASFQVGDVVLAEFEEDGALYRSEIKNQEGGSCFRVEFVDYGNSAVVCKEKMYPIPEECLSQPRFSIPCSLLDISSYETDSSFTDAVVERPLMVDFVHQRGIQWQVKVEVLDEAVSTPGSSLLTENEESLLSSPETSEKVTSSYSGFAAAVTSPSDFCVVLEDLLLAMNKVSLLLDDLPQEMPLLPEGHLLPGNCCLLKAESRNRWCRAEIVHADATVVLDLVDYGQYECLSSHDLSKLKTLPVELTDLPKVTFPCILRGVKPVGDGQWSDKAAAFFQRSLYQKKLQIFFREFVSNSDWKVDIVIDGVHVAKKLVEAGLADCSDVTSQVTGRSPGPDSEEEEAADGPDGKQTFNTESKSHHCKS</sequence>
<feature type="region of interest" description="Disordered" evidence="2">
    <location>
        <begin position="681"/>
        <end position="701"/>
    </location>
</feature>
<dbReference type="SMART" id="SM00333">
    <property type="entry name" value="TUDOR"/>
    <property type="match status" value="7"/>
</dbReference>
<feature type="domain" description="Tudor" evidence="3">
    <location>
        <begin position="526"/>
        <end position="584"/>
    </location>
</feature>
<feature type="domain" description="Tudor" evidence="3">
    <location>
        <begin position="765"/>
        <end position="824"/>
    </location>
</feature>
<feature type="compositionally biased region" description="Basic residues" evidence="2">
    <location>
        <begin position="1106"/>
        <end position="1119"/>
    </location>
</feature>
<dbReference type="Ensembl" id="ENSKMAT00000023696.1">
    <property type="protein sequence ID" value="ENSKMAP00000023397.1"/>
    <property type="gene ID" value="ENSKMAG00000017352.1"/>
</dbReference>
<evidence type="ECO:0000256" key="1">
    <source>
        <dbReference type="SAM" id="Coils"/>
    </source>
</evidence>
<dbReference type="InterPro" id="IPR050621">
    <property type="entry name" value="Tudor_domain_containing"/>
</dbReference>
<dbReference type="GeneTree" id="ENSGT00940000162581"/>
<organism evidence="4 5">
    <name type="scientific">Kryptolebias marmoratus</name>
    <name type="common">Mangrove killifish</name>
    <name type="synonym">Rivulus marmoratus</name>
    <dbReference type="NCBI Taxonomy" id="37003"/>
    <lineage>
        <taxon>Eukaryota</taxon>
        <taxon>Metazoa</taxon>
        <taxon>Chordata</taxon>
        <taxon>Craniata</taxon>
        <taxon>Vertebrata</taxon>
        <taxon>Euteleostomi</taxon>
        <taxon>Actinopterygii</taxon>
        <taxon>Neopterygii</taxon>
        <taxon>Teleostei</taxon>
        <taxon>Neoteleostei</taxon>
        <taxon>Acanthomorphata</taxon>
        <taxon>Ovalentaria</taxon>
        <taxon>Atherinomorphae</taxon>
        <taxon>Cyprinodontiformes</taxon>
        <taxon>Rivulidae</taxon>
        <taxon>Kryptolebias</taxon>
    </lineage>
</organism>
<feature type="domain" description="Tudor" evidence="3">
    <location>
        <begin position="1199"/>
        <end position="1258"/>
    </location>
</feature>
<dbReference type="SUPFAM" id="SSF63748">
    <property type="entry name" value="Tudor/PWWP/MBT"/>
    <property type="match status" value="7"/>
</dbReference>
<keyword evidence="5" id="KW-1185">Reference proteome</keyword>
<feature type="compositionally biased region" description="Basic and acidic residues" evidence="2">
    <location>
        <begin position="685"/>
        <end position="701"/>
    </location>
</feature>
<dbReference type="InterPro" id="IPR002999">
    <property type="entry name" value="Tudor"/>
</dbReference>
<feature type="domain" description="Tudor" evidence="3">
    <location>
        <begin position="72"/>
        <end position="130"/>
    </location>
</feature>
<dbReference type="PANTHER" id="PTHR22948:SF7">
    <property type="entry name" value="TUDOR DOMAIN-CONTAINING PROTEIN 15"/>
    <property type="match status" value="1"/>
</dbReference>
<reference evidence="4" key="1">
    <citation type="submission" date="2025-08" db="UniProtKB">
        <authorList>
            <consortium name="Ensembl"/>
        </authorList>
    </citation>
    <scope>IDENTIFICATION</scope>
</reference>
<feature type="compositionally biased region" description="Polar residues" evidence="2">
    <location>
        <begin position="1068"/>
        <end position="1081"/>
    </location>
</feature>